<evidence type="ECO:0008006" key="5">
    <source>
        <dbReference type="Google" id="ProtNLM"/>
    </source>
</evidence>
<sequence length="226" mass="23909">MKRIALQHLLIGSSAVLLLAAAGCQSSPRYLPESSVMIGDHEVYPVTDSPQKSYLANVHNEEKGVHATGPGQTPKSGEQEPVSGAAAEQLHPGASDASAWNKDKPALMNIAIGEFFGSLKERFGNPSDSYDLPDGDKTVTVYEYEGYSVGVSSEQHVQFIEIHSSLIPSGIGELQIGSTPEAAIQTLGKPSSQTAYRLTYEAKGASLLLDLDPEAGAVVSLKLLSD</sequence>
<dbReference type="EMBL" id="CP035492">
    <property type="protein sequence ID" value="QAY65329.1"/>
    <property type="molecule type" value="Genomic_DNA"/>
</dbReference>
<dbReference type="KEGG" id="pprt:ET464_01965"/>
<evidence type="ECO:0000256" key="2">
    <source>
        <dbReference type="SAM" id="SignalP"/>
    </source>
</evidence>
<keyword evidence="2" id="KW-0732">Signal</keyword>
<feature type="signal peptide" evidence="2">
    <location>
        <begin position="1"/>
        <end position="20"/>
    </location>
</feature>
<dbReference type="OrthoDB" id="2678624at2"/>
<dbReference type="Proteomes" id="UP000293568">
    <property type="component" value="Chromosome"/>
</dbReference>
<evidence type="ECO:0000313" key="3">
    <source>
        <dbReference type="EMBL" id="QAY65329.1"/>
    </source>
</evidence>
<protein>
    <recommendedName>
        <fullName evidence="5">DUF4309 domain-containing protein</fullName>
    </recommendedName>
</protein>
<dbReference type="AlphaFoldDB" id="A0A4P6EUK9"/>
<dbReference type="PROSITE" id="PS51257">
    <property type="entry name" value="PROKAR_LIPOPROTEIN"/>
    <property type="match status" value="1"/>
</dbReference>
<accession>A0A4P6EUK9</accession>
<gene>
    <name evidence="3" type="ORF">ET464_01965</name>
</gene>
<keyword evidence="4" id="KW-1185">Reference proteome</keyword>
<organism evidence="3 4">
    <name type="scientific">Paenibacillus protaetiae</name>
    <dbReference type="NCBI Taxonomy" id="2509456"/>
    <lineage>
        <taxon>Bacteria</taxon>
        <taxon>Bacillati</taxon>
        <taxon>Bacillota</taxon>
        <taxon>Bacilli</taxon>
        <taxon>Bacillales</taxon>
        <taxon>Paenibacillaceae</taxon>
        <taxon>Paenibacillus</taxon>
    </lineage>
</organism>
<evidence type="ECO:0000256" key="1">
    <source>
        <dbReference type="SAM" id="MobiDB-lite"/>
    </source>
</evidence>
<dbReference type="RefSeq" id="WP_129437791.1">
    <property type="nucleotide sequence ID" value="NZ_CP035492.1"/>
</dbReference>
<feature type="region of interest" description="Disordered" evidence="1">
    <location>
        <begin position="64"/>
        <end position="100"/>
    </location>
</feature>
<name>A0A4P6EUK9_9BACL</name>
<reference evidence="3 4" key="1">
    <citation type="submission" date="2019-01" db="EMBL/GenBank/DDBJ databases">
        <title>Genome sequencing of strain FW100M-2.</title>
        <authorList>
            <person name="Heo J."/>
            <person name="Kim S.-J."/>
            <person name="Kim J.-S."/>
            <person name="Hong S.-B."/>
            <person name="Kwon S.-W."/>
        </authorList>
    </citation>
    <scope>NUCLEOTIDE SEQUENCE [LARGE SCALE GENOMIC DNA]</scope>
    <source>
        <strain evidence="3 4">FW100M-2</strain>
    </source>
</reference>
<evidence type="ECO:0000313" key="4">
    <source>
        <dbReference type="Proteomes" id="UP000293568"/>
    </source>
</evidence>
<proteinExistence type="predicted"/>
<feature type="chain" id="PRO_5020528325" description="DUF4309 domain-containing protein" evidence="2">
    <location>
        <begin position="21"/>
        <end position="226"/>
    </location>
</feature>